<dbReference type="Proteomes" id="UP000050280">
    <property type="component" value="Unassembled WGS sequence"/>
</dbReference>
<protein>
    <recommendedName>
        <fullName evidence="3">3-oxoacyl-ACP synthase</fullName>
    </recommendedName>
</protein>
<reference evidence="1 2" key="1">
    <citation type="submission" date="2015-09" db="EMBL/GenBank/DDBJ databases">
        <title>Genome sequence of the marine flavobacterium Croceitalea dokdonensis DOKDO 023 that contains proton- and sodium-pumping rhodopsins.</title>
        <authorList>
            <person name="Kwon S.-K."/>
            <person name="Lee H.K."/>
            <person name="Kwak M.-J."/>
            <person name="Kim J.F."/>
        </authorList>
    </citation>
    <scope>NUCLEOTIDE SEQUENCE [LARGE SCALE GENOMIC DNA]</scope>
    <source>
        <strain evidence="1 2">DOKDO 023</strain>
    </source>
</reference>
<name>A0A0P7AFA1_9FLAO</name>
<proteinExistence type="predicted"/>
<dbReference type="AlphaFoldDB" id="A0A0P7AFA1"/>
<dbReference type="RefSeq" id="WP_054559829.1">
    <property type="nucleotide sequence ID" value="NZ_LDJX01000006.1"/>
</dbReference>
<gene>
    <name evidence="1" type="ORF">I595_2803</name>
</gene>
<keyword evidence="2" id="KW-1185">Reference proteome</keyword>
<evidence type="ECO:0000313" key="2">
    <source>
        <dbReference type="Proteomes" id="UP000050280"/>
    </source>
</evidence>
<dbReference type="STRING" id="1300341.I595_2803"/>
<sequence>MKKALYQFCQGYINSRINRIQGQIAEVILSLTSESKSTAGDKHETGRAMLQLEREKLGQQLLEAEKMQQLLHKVPLKSNAEKVSLGTLVITDKTSYYIAISAGKFEEEEVIIFCISPNAPIAKVLLGKSVNETVNFNGIASKIMEIK</sequence>
<dbReference type="PATRIC" id="fig|1300341.3.peg.2959"/>
<evidence type="ECO:0008006" key="3">
    <source>
        <dbReference type="Google" id="ProtNLM"/>
    </source>
</evidence>
<evidence type="ECO:0000313" key="1">
    <source>
        <dbReference type="EMBL" id="KPM30826.1"/>
    </source>
</evidence>
<dbReference type="EMBL" id="LDJX01000006">
    <property type="protein sequence ID" value="KPM30826.1"/>
    <property type="molecule type" value="Genomic_DNA"/>
</dbReference>
<organism evidence="1 2">
    <name type="scientific">Croceitalea dokdonensis DOKDO 023</name>
    <dbReference type="NCBI Taxonomy" id="1300341"/>
    <lineage>
        <taxon>Bacteria</taxon>
        <taxon>Pseudomonadati</taxon>
        <taxon>Bacteroidota</taxon>
        <taxon>Flavobacteriia</taxon>
        <taxon>Flavobacteriales</taxon>
        <taxon>Flavobacteriaceae</taxon>
        <taxon>Croceitalea</taxon>
    </lineage>
</organism>
<comment type="caution">
    <text evidence="1">The sequence shown here is derived from an EMBL/GenBank/DDBJ whole genome shotgun (WGS) entry which is preliminary data.</text>
</comment>
<dbReference type="OrthoDB" id="667380at2"/>
<accession>A0A0P7AFA1</accession>